<keyword evidence="2" id="KW-0472">Membrane</keyword>
<dbReference type="Proteomes" id="UP001589758">
    <property type="component" value="Unassembled WGS sequence"/>
</dbReference>
<evidence type="ECO:0000259" key="3">
    <source>
        <dbReference type="Pfam" id="PF04536"/>
    </source>
</evidence>
<dbReference type="InterPro" id="IPR007621">
    <property type="entry name" value="TPM_dom"/>
</dbReference>
<gene>
    <name evidence="4" type="ORF">ACFFIT_03240</name>
</gene>
<proteinExistence type="predicted"/>
<dbReference type="RefSeq" id="WP_385876213.1">
    <property type="nucleotide sequence ID" value="NZ_JBHLXE010000033.1"/>
</dbReference>
<keyword evidence="2" id="KW-1133">Transmembrane helix</keyword>
<sequence>MKIYLITFVSFFFITFPTFSQEVVQVEHNQRVMDKANLLSEAEKITLNTTLLEFEKQQNDGSQFFVYIVNSTQNETIEEFAYRVFNTIKIGSKTLNNGILIVMAVDDRKVRIEIGLGYEAIITDVQAGRIIRGIILPKFKMKEYFNGIMDGVIKTIHIINPKFHSSSISNEFTDYNQTVYSLENPFEHLAKFPVIIMHVCLLIFVFAILTYLKTNQIQSAILKEIYTYDNLQTKKSRDTWAQHIKRIVEYSKYKFYYPPYKVTFIVMLPSCFILITIFLFIHGYPINFENVFFCFTLAFFYNMFSLLLFYLILTIFWKPFKMQIKDAKIIAMNSPKNSILLRSYSSSFSRSSSSSSISKGRGSRGGGSSRGGGASGSW</sequence>
<organism evidence="4 5">
    <name type="scientific">Thorsellia kenyensis</name>
    <dbReference type="NCBI Taxonomy" id="1549888"/>
    <lineage>
        <taxon>Bacteria</taxon>
        <taxon>Pseudomonadati</taxon>
        <taxon>Pseudomonadota</taxon>
        <taxon>Gammaproteobacteria</taxon>
        <taxon>Enterobacterales</taxon>
        <taxon>Thorselliaceae</taxon>
        <taxon>Thorsellia</taxon>
    </lineage>
</organism>
<comment type="caution">
    <text evidence="4">The sequence shown here is derived from an EMBL/GenBank/DDBJ whole genome shotgun (WGS) entry which is preliminary data.</text>
</comment>
<evidence type="ECO:0000256" key="1">
    <source>
        <dbReference type="SAM" id="MobiDB-lite"/>
    </source>
</evidence>
<reference evidence="4 5" key="1">
    <citation type="submission" date="2024-09" db="EMBL/GenBank/DDBJ databases">
        <authorList>
            <person name="Sun Q."/>
            <person name="Mori K."/>
        </authorList>
    </citation>
    <scope>NUCLEOTIDE SEQUENCE [LARGE SCALE GENOMIC DNA]</scope>
    <source>
        <strain evidence="4 5">CCM 8545</strain>
    </source>
</reference>
<feature type="domain" description="TPM" evidence="3">
    <location>
        <begin position="32"/>
        <end position="152"/>
    </location>
</feature>
<keyword evidence="5" id="KW-1185">Reference proteome</keyword>
<feature type="compositionally biased region" description="Low complexity" evidence="1">
    <location>
        <begin position="346"/>
        <end position="360"/>
    </location>
</feature>
<feature type="transmembrane region" description="Helical" evidence="2">
    <location>
        <begin position="192"/>
        <end position="212"/>
    </location>
</feature>
<evidence type="ECO:0000313" key="5">
    <source>
        <dbReference type="Proteomes" id="UP001589758"/>
    </source>
</evidence>
<evidence type="ECO:0000256" key="2">
    <source>
        <dbReference type="SAM" id="Phobius"/>
    </source>
</evidence>
<protein>
    <submittedName>
        <fullName evidence="4">TPM domain-containing protein</fullName>
    </submittedName>
</protein>
<name>A0ABV6C826_9GAMM</name>
<feature type="region of interest" description="Disordered" evidence="1">
    <location>
        <begin position="346"/>
        <end position="378"/>
    </location>
</feature>
<feature type="compositionally biased region" description="Gly residues" evidence="1">
    <location>
        <begin position="363"/>
        <end position="378"/>
    </location>
</feature>
<dbReference type="PANTHER" id="PTHR30373">
    <property type="entry name" value="UPF0603 PROTEIN YGCG"/>
    <property type="match status" value="1"/>
</dbReference>
<dbReference type="Pfam" id="PF04536">
    <property type="entry name" value="TPM_phosphatase"/>
    <property type="match status" value="1"/>
</dbReference>
<dbReference type="Gene3D" id="3.10.310.50">
    <property type="match status" value="1"/>
</dbReference>
<dbReference type="EMBL" id="JBHLXE010000033">
    <property type="protein sequence ID" value="MFC0179119.1"/>
    <property type="molecule type" value="Genomic_DNA"/>
</dbReference>
<dbReference type="PANTHER" id="PTHR30373:SF2">
    <property type="entry name" value="UPF0603 PROTEIN YGCG"/>
    <property type="match status" value="1"/>
</dbReference>
<evidence type="ECO:0000313" key="4">
    <source>
        <dbReference type="EMBL" id="MFC0179119.1"/>
    </source>
</evidence>
<feature type="transmembrane region" description="Helical" evidence="2">
    <location>
        <begin position="290"/>
        <end position="317"/>
    </location>
</feature>
<feature type="transmembrane region" description="Helical" evidence="2">
    <location>
        <begin position="262"/>
        <end position="284"/>
    </location>
</feature>
<keyword evidence="2" id="KW-0812">Transmembrane</keyword>
<accession>A0ABV6C826</accession>